<evidence type="ECO:0000313" key="3">
    <source>
        <dbReference type="Proteomes" id="UP000487757"/>
    </source>
</evidence>
<dbReference type="AlphaFoldDB" id="A0A7K0FYM3"/>
<keyword evidence="1" id="KW-0472">Membrane</keyword>
<name>A0A7K0FYM3_9SPHI</name>
<evidence type="ECO:0000256" key="1">
    <source>
        <dbReference type="SAM" id="Phobius"/>
    </source>
</evidence>
<organism evidence="2 3">
    <name type="scientific">Pedobacter petrophilus</name>
    <dbReference type="NCBI Taxonomy" id="1908241"/>
    <lineage>
        <taxon>Bacteria</taxon>
        <taxon>Pseudomonadati</taxon>
        <taxon>Bacteroidota</taxon>
        <taxon>Sphingobacteriia</taxon>
        <taxon>Sphingobacteriales</taxon>
        <taxon>Sphingobacteriaceae</taxon>
        <taxon>Pedobacter</taxon>
    </lineage>
</organism>
<dbReference type="OrthoDB" id="1425700at2"/>
<dbReference type="Proteomes" id="UP000487757">
    <property type="component" value="Unassembled WGS sequence"/>
</dbReference>
<keyword evidence="3" id="KW-1185">Reference proteome</keyword>
<feature type="transmembrane region" description="Helical" evidence="1">
    <location>
        <begin position="205"/>
        <end position="222"/>
    </location>
</feature>
<feature type="transmembrane region" description="Helical" evidence="1">
    <location>
        <begin position="123"/>
        <end position="141"/>
    </location>
</feature>
<gene>
    <name evidence="2" type="ORF">GJU39_10305</name>
</gene>
<proteinExistence type="predicted"/>
<keyword evidence="1" id="KW-0812">Transmembrane</keyword>
<feature type="transmembrane region" description="Helical" evidence="1">
    <location>
        <begin position="153"/>
        <end position="174"/>
    </location>
</feature>
<evidence type="ECO:0000313" key="2">
    <source>
        <dbReference type="EMBL" id="MRX76482.1"/>
    </source>
</evidence>
<feature type="transmembrane region" description="Helical" evidence="1">
    <location>
        <begin position="71"/>
        <end position="90"/>
    </location>
</feature>
<comment type="caution">
    <text evidence="2">The sequence shown here is derived from an EMBL/GenBank/DDBJ whole genome shotgun (WGS) entry which is preliminary data.</text>
</comment>
<keyword evidence="1" id="KW-1133">Transmembrane helix</keyword>
<dbReference type="EMBL" id="WKKH01000013">
    <property type="protein sequence ID" value="MRX76482.1"/>
    <property type="molecule type" value="Genomic_DNA"/>
</dbReference>
<feature type="transmembrane region" description="Helical" evidence="1">
    <location>
        <begin position="28"/>
        <end position="50"/>
    </location>
</feature>
<sequence>MISQLPDVYAQHTTQHKFNCETKNSSGLIAIFVKFIIYGLAIVAVAEFLMRQAGKEQQEMKFSEDSPIETLQSLMLLFSVFALTYGILIYKNWRPLLLLIAEFLFVSVVREQDAYLDLHYFDGAWQTIVLLSLPFPIYYAVINRKILLESLKVYTSMFASGLMMSGVFTTYIFSRLYGRRVFWMAAMEKGYMRDVKNISEESLETYGYLLIFIASIEMIFMIQRMERMSKKSLKTVPKTNIENLRISQK</sequence>
<dbReference type="RefSeq" id="WP_154280713.1">
    <property type="nucleotide sequence ID" value="NZ_JBHUJQ010000001.1"/>
</dbReference>
<protein>
    <submittedName>
        <fullName evidence="2">Uncharacterized protein</fullName>
    </submittedName>
</protein>
<accession>A0A7K0FYM3</accession>
<reference evidence="2 3" key="1">
    <citation type="submission" date="2019-11" db="EMBL/GenBank/DDBJ databases">
        <title>Pedobacter petrophilus genome.</title>
        <authorList>
            <person name="Feldbauer M.J."/>
            <person name="Newman J.D."/>
        </authorList>
    </citation>
    <scope>NUCLEOTIDE SEQUENCE [LARGE SCALE GENOMIC DNA]</scope>
    <source>
        <strain evidence="2 3">LMG 29686</strain>
    </source>
</reference>